<evidence type="ECO:0000256" key="9">
    <source>
        <dbReference type="PROSITE-ProRule" id="PRU00228"/>
    </source>
</evidence>
<reference evidence="12 13" key="1">
    <citation type="submission" date="2020-10" db="EMBL/GenBank/DDBJ databases">
        <title>Pygocentrus nattereri (red-bellied piranha) genome, fPygNat1, primary haplotype.</title>
        <authorList>
            <person name="Myers G."/>
            <person name="Meyer A."/>
            <person name="Karagic N."/>
            <person name="Pippel M."/>
            <person name="Winkler S."/>
            <person name="Tracey A."/>
            <person name="Wood J."/>
            <person name="Formenti G."/>
            <person name="Howe K."/>
            <person name="Fedrigo O."/>
            <person name="Jarvis E.D."/>
        </authorList>
    </citation>
    <scope>NUCLEOTIDE SEQUENCE [LARGE SCALE GENOMIC DNA]</scope>
</reference>
<evidence type="ECO:0000256" key="5">
    <source>
        <dbReference type="ARBA" id="ARBA00022771"/>
    </source>
</evidence>
<dbReference type="GO" id="GO:0005737">
    <property type="term" value="C:cytoplasm"/>
    <property type="evidence" value="ECO:0007669"/>
    <property type="project" value="UniProtKB-SubCell"/>
</dbReference>
<keyword evidence="3 8" id="KW-0963">Cytoplasm</keyword>
<keyword evidence="6" id="KW-0862">Zinc</keyword>
<evidence type="ECO:0000256" key="2">
    <source>
        <dbReference type="ARBA" id="ARBA00009563"/>
    </source>
</evidence>
<dbReference type="GO" id="GO:0045202">
    <property type="term" value="C:synapse"/>
    <property type="evidence" value="ECO:0007669"/>
    <property type="project" value="TreeGrafter"/>
</dbReference>
<dbReference type="Ensembl" id="ENSPNAT00000087946.1">
    <property type="protein sequence ID" value="ENSPNAP00000072285.1"/>
    <property type="gene ID" value="ENSPNAG00000019536.2"/>
</dbReference>
<feature type="compositionally biased region" description="Low complexity" evidence="10">
    <location>
        <begin position="483"/>
        <end position="500"/>
    </location>
</feature>
<dbReference type="Proteomes" id="UP001501920">
    <property type="component" value="Chromosome 4"/>
</dbReference>
<dbReference type="PANTHER" id="PTHR12268">
    <property type="entry name" value="E3 UBIQUITIN-PROTEIN LIGASE KCMF1"/>
    <property type="match status" value="1"/>
</dbReference>
<comment type="subcellular location">
    <subcellularLocation>
        <location evidence="1 8">Cytoplasm</location>
    </subcellularLocation>
</comment>
<dbReference type="GeneTree" id="ENSGT00940000153897"/>
<reference evidence="12" key="3">
    <citation type="submission" date="2025-09" db="UniProtKB">
        <authorList>
            <consortium name="Ensembl"/>
        </authorList>
    </citation>
    <scope>IDENTIFICATION</scope>
</reference>
<evidence type="ECO:0000313" key="13">
    <source>
        <dbReference type="Proteomes" id="UP001501920"/>
    </source>
</evidence>
<dbReference type="Pfam" id="PF09068">
    <property type="entry name" value="EF-hand_2"/>
    <property type="match status" value="1"/>
</dbReference>
<accession>A0AAR2L6V6</accession>
<dbReference type="InterPro" id="IPR043145">
    <property type="entry name" value="Znf_ZZ_sf"/>
</dbReference>
<keyword evidence="13" id="KW-1185">Reference proteome</keyword>
<feature type="domain" description="ZZ-type" evidence="11">
    <location>
        <begin position="238"/>
        <end position="294"/>
    </location>
</feature>
<evidence type="ECO:0000313" key="12">
    <source>
        <dbReference type="Ensembl" id="ENSPNAP00000072285.1"/>
    </source>
</evidence>
<dbReference type="FunFam" id="1.10.238.10:FF:000016">
    <property type="entry name" value="Dystrobrevin alpha"/>
    <property type="match status" value="1"/>
</dbReference>
<protein>
    <recommendedName>
        <fullName evidence="8">Dystrobrevin</fullName>
    </recommendedName>
</protein>
<dbReference type="CDD" id="cd02334">
    <property type="entry name" value="ZZ_dystrophin"/>
    <property type="match status" value="1"/>
</dbReference>
<dbReference type="Pfam" id="PF09069">
    <property type="entry name" value="EF-hand_3"/>
    <property type="match status" value="1"/>
</dbReference>
<evidence type="ECO:0000256" key="1">
    <source>
        <dbReference type="ARBA" id="ARBA00004496"/>
    </source>
</evidence>
<dbReference type="PIRSF" id="PIRSF038204">
    <property type="entry name" value="Distrobrevin"/>
    <property type="match status" value="1"/>
</dbReference>
<dbReference type="AlphaFoldDB" id="A0AAR2L6V6"/>
<dbReference type="FunFam" id="1.10.238.10:FF:000014">
    <property type="entry name" value="Dystrobrevin alpha"/>
    <property type="match status" value="1"/>
</dbReference>
<dbReference type="InterPro" id="IPR015154">
    <property type="entry name" value="EF-hand_dom_typ2"/>
</dbReference>
<dbReference type="CDD" id="cd16244">
    <property type="entry name" value="EFh_DTN"/>
    <property type="match status" value="1"/>
</dbReference>
<dbReference type="Pfam" id="PF00569">
    <property type="entry name" value="ZZ"/>
    <property type="match status" value="1"/>
</dbReference>
<evidence type="ECO:0000259" key="11">
    <source>
        <dbReference type="PROSITE" id="PS50135"/>
    </source>
</evidence>
<dbReference type="SUPFAM" id="SSF47473">
    <property type="entry name" value="EF-hand"/>
    <property type="match status" value="2"/>
</dbReference>
<dbReference type="PROSITE" id="PS50135">
    <property type="entry name" value="ZF_ZZ_2"/>
    <property type="match status" value="1"/>
</dbReference>
<keyword evidence="5 9" id="KW-0863">Zinc-finger</keyword>
<evidence type="ECO:0000256" key="10">
    <source>
        <dbReference type="SAM" id="MobiDB-lite"/>
    </source>
</evidence>
<dbReference type="PROSITE" id="PS01357">
    <property type="entry name" value="ZF_ZZ_1"/>
    <property type="match status" value="1"/>
</dbReference>
<sequence length="567" mass="63880">MIEEGGRTGKTMAEKRQIFTEMRSQNFDMIRLSTYRTACKLRFVQKKCNLHLMDVWNMIEAFRDNGLNTLDHNTELSVSRLETIISSIYYQLNKRLPTTHQINVQQSINLLFNFLLAAHDSEGQGKLTVFSVKVMLAIMCAGKIVDKLRYIFSQISDANGAMTLSKFDHFLREGLKLPSAVFEGPSFGYTEHSAHACFPQQKKVMLNTFLDTIMVDPPPQCLVWLLLMHRLANVENVFHPVGCSYCRSDGMVGFRYRCQQCFNYQLCQNCFWRGHASGNHSDHHQMKEHSSWKSPAKKLGHAISKSFGCVSNREPPHPMFPENPERPLDLANIVPPRPVQNSMNDPAPSCSVCLCVSSALDSPSRMDEEHRLIARYASRLAADPSNAAVNSDLQVMMKQLMWLCLCREILQEIQRLRLEHEQASQPTPEKAQQNPTLLAELRLLRQRKDELEQRMSALQESRRELMVQLEGLMKLLKEEEQRQAAQAAGSPQTSPGQGSSRAIPMPIRSAGTTPTHTGHAPSHMPQDSLSGVGGDVQEAFAQGEENLGETGICIVTPGSYHHHGEDL</sequence>
<evidence type="ECO:0000256" key="7">
    <source>
        <dbReference type="ARBA" id="ARBA00023054"/>
    </source>
</evidence>
<dbReference type="InterPro" id="IPR011992">
    <property type="entry name" value="EF-hand-dom_pair"/>
</dbReference>
<dbReference type="InterPro" id="IPR050774">
    <property type="entry name" value="KCMF1/Dystrophin"/>
</dbReference>
<dbReference type="Gene3D" id="1.10.238.10">
    <property type="entry name" value="EF-hand"/>
    <property type="match status" value="2"/>
</dbReference>
<keyword evidence="4" id="KW-0479">Metal-binding</keyword>
<evidence type="ECO:0000256" key="4">
    <source>
        <dbReference type="ARBA" id="ARBA00022723"/>
    </source>
</evidence>
<feature type="region of interest" description="Disordered" evidence="10">
    <location>
        <begin position="480"/>
        <end position="530"/>
    </location>
</feature>
<dbReference type="Gene3D" id="3.30.60.90">
    <property type="match status" value="1"/>
</dbReference>
<comment type="similarity">
    <text evidence="2 8">Belongs to the dystrophin family. Dystrobrevin subfamily.</text>
</comment>
<dbReference type="InterPro" id="IPR015153">
    <property type="entry name" value="EF-hand_dom_typ1"/>
</dbReference>
<dbReference type="InterPro" id="IPR000433">
    <property type="entry name" value="Znf_ZZ"/>
</dbReference>
<reference evidence="12" key="2">
    <citation type="submission" date="2025-08" db="UniProtKB">
        <authorList>
            <consortium name="Ensembl"/>
        </authorList>
    </citation>
    <scope>IDENTIFICATION</scope>
</reference>
<dbReference type="PANTHER" id="PTHR12268:SF22">
    <property type="entry name" value="DYSTROBREVIN BETA"/>
    <property type="match status" value="1"/>
</dbReference>
<dbReference type="GO" id="GO:0008270">
    <property type="term" value="F:zinc ion binding"/>
    <property type="evidence" value="ECO:0007669"/>
    <property type="project" value="UniProtKB-KW"/>
</dbReference>
<name>A0AAR2L6V6_PYGNA</name>
<dbReference type="GO" id="GO:0005886">
    <property type="term" value="C:plasma membrane"/>
    <property type="evidence" value="ECO:0007669"/>
    <property type="project" value="TreeGrafter"/>
</dbReference>
<dbReference type="GO" id="GO:0099536">
    <property type="term" value="P:synaptic signaling"/>
    <property type="evidence" value="ECO:0007669"/>
    <property type="project" value="TreeGrafter"/>
</dbReference>
<dbReference type="SUPFAM" id="SSF57850">
    <property type="entry name" value="RING/U-box"/>
    <property type="match status" value="1"/>
</dbReference>
<evidence type="ECO:0000256" key="3">
    <source>
        <dbReference type="ARBA" id="ARBA00022490"/>
    </source>
</evidence>
<proteinExistence type="inferred from homology"/>
<keyword evidence="7" id="KW-0175">Coiled coil</keyword>
<evidence type="ECO:0000256" key="8">
    <source>
        <dbReference type="PIRNR" id="PIRNR038204"/>
    </source>
</evidence>
<organism evidence="12 13">
    <name type="scientific">Pygocentrus nattereri</name>
    <name type="common">Red-bellied piranha</name>
    <dbReference type="NCBI Taxonomy" id="42514"/>
    <lineage>
        <taxon>Eukaryota</taxon>
        <taxon>Metazoa</taxon>
        <taxon>Chordata</taxon>
        <taxon>Craniata</taxon>
        <taxon>Vertebrata</taxon>
        <taxon>Euteleostomi</taxon>
        <taxon>Actinopterygii</taxon>
        <taxon>Neopterygii</taxon>
        <taxon>Teleostei</taxon>
        <taxon>Ostariophysi</taxon>
        <taxon>Characiformes</taxon>
        <taxon>Characoidei</taxon>
        <taxon>Pygocentrus</taxon>
    </lineage>
</organism>
<evidence type="ECO:0000256" key="6">
    <source>
        <dbReference type="ARBA" id="ARBA00022833"/>
    </source>
</evidence>
<dbReference type="InterPro" id="IPR017432">
    <property type="entry name" value="Distrobrevin"/>
</dbReference>
<dbReference type="SMART" id="SM00291">
    <property type="entry name" value="ZnF_ZZ"/>
    <property type="match status" value="1"/>
</dbReference>